<dbReference type="AlphaFoldDB" id="A0A5C6W4H7"/>
<protein>
    <recommendedName>
        <fullName evidence="3">Lipoprotein</fullName>
    </recommendedName>
</protein>
<dbReference type="EMBL" id="VOQF01000001">
    <property type="protein sequence ID" value="TXC92836.1"/>
    <property type="molecule type" value="Genomic_DNA"/>
</dbReference>
<dbReference type="PROSITE" id="PS51257">
    <property type="entry name" value="PROKAR_LIPOPROTEIN"/>
    <property type="match status" value="1"/>
</dbReference>
<accession>A0A5C6W4H7</accession>
<evidence type="ECO:0000313" key="1">
    <source>
        <dbReference type="EMBL" id="TXC92836.1"/>
    </source>
</evidence>
<organism evidence="1 2">
    <name type="scientific">Metabacillus litoralis</name>
    <dbReference type="NCBI Taxonomy" id="152268"/>
    <lineage>
        <taxon>Bacteria</taxon>
        <taxon>Bacillati</taxon>
        <taxon>Bacillota</taxon>
        <taxon>Bacilli</taxon>
        <taxon>Bacillales</taxon>
        <taxon>Bacillaceae</taxon>
        <taxon>Metabacillus</taxon>
    </lineage>
</organism>
<dbReference type="RefSeq" id="WP_146945698.1">
    <property type="nucleotide sequence ID" value="NZ_VOQF01000001.1"/>
</dbReference>
<dbReference type="OrthoDB" id="2974236at2"/>
<sequence>MKSLFVSFFILIILIGCSNSDVKPTSSENLSLEQQITSIMADNKLEEKEIIDYDIKGNFIYVIFKNNHINSNNHNPDLVILKNKNKILEWVAGPDDVTLSLLDQEVNGMIFGRNDGPSVTLLLSVKQPQNSNVKGVKVLGEMVKAVTYIEEYTEDFSMQYMYWIAYTEENPTAEDIEIILK</sequence>
<keyword evidence="2" id="KW-1185">Reference proteome</keyword>
<gene>
    <name evidence="1" type="ORF">FS935_01155</name>
</gene>
<reference evidence="1 2" key="1">
    <citation type="journal article" date="2005" name="Int. J. Syst. Evol. Microbiol.">
        <title>Bacillus litoralis sp. nov., isolated from a tidal flat of the Yellow Sea in Korea.</title>
        <authorList>
            <person name="Yoon J.H."/>
            <person name="Oh T.K."/>
        </authorList>
    </citation>
    <scope>NUCLEOTIDE SEQUENCE [LARGE SCALE GENOMIC DNA]</scope>
    <source>
        <strain evidence="1 2">SW-211</strain>
    </source>
</reference>
<name>A0A5C6W4H7_9BACI</name>
<dbReference type="Proteomes" id="UP000321363">
    <property type="component" value="Unassembled WGS sequence"/>
</dbReference>
<comment type="caution">
    <text evidence="1">The sequence shown here is derived from an EMBL/GenBank/DDBJ whole genome shotgun (WGS) entry which is preliminary data.</text>
</comment>
<evidence type="ECO:0008006" key="3">
    <source>
        <dbReference type="Google" id="ProtNLM"/>
    </source>
</evidence>
<proteinExistence type="predicted"/>
<evidence type="ECO:0000313" key="2">
    <source>
        <dbReference type="Proteomes" id="UP000321363"/>
    </source>
</evidence>